<sequence>MTQPPETLVVVPSGKVGHEVQCLGVAEALGASAEIARIKLRRPWSWLAPHGPPQPDQRPLVHTNADLVLASGRQAIPLARAIARRKGPRPLVVAIQAPRADVGAFDLVWANSHDRLTGPNVIQTVTSPNRLTEARLAEAAAALRARLPDLSDPWTGVLVGGASGSYRFGLDDARSLGEALAAFSRRHGASLLITPSRRTGAENVAAIAAALSDTPHWIWQGDGENPLLGIYGAAEAFVVTCDSVNMLGEAAFTGKPVLAWPMPGGRRKFDRFHAALVSHGAMHWFDGSLPKASYAPMDATREIATAIRQKLAAPTA</sequence>
<dbReference type="RefSeq" id="WP_306883894.1">
    <property type="nucleotide sequence ID" value="NZ_JAUSUL010000001.1"/>
</dbReference>
<dbReference type="PANTHER" id="PTHR33986">
    <property type="entry name" value="OS02G0535700 PROTEIN"/>
    <property type="match status" value="1"/>
</dbReference>
<reference evidence="1" key="1">
    <citation type="submission" date="2023-07" db="EMBL/GenBank/DDBJ databases">
        <title>Genomic Encyclopedia of Type Strains, Phase IV (KMG-IV): sequencing the most valuable type-strain genomes for metagenomic binning, comparative biology and taxonomic classification.</title>
        <authorList>
            <person name="Goeker M."/>
        </authorList>
    </citation>
    <scope>NUCLEOTIDE SEQUENCE</scope>
    <source>
        <strain evidence="1">DSM 21202</strain>
    </source>
</reference>
<gene>
    <name evidence="1" type="ORF">J2S73_000547</name>
</gene>
<dbReference type="PANTHER" id="PTHR33986:SF15">
    <property type="entry name" value="MITOCHONDRIAL FISSION PROTEIN ELM1"/>
    <property type="match status" value="1"/>
</dbReference>
<name>A0AAE3VLU0_9HYPH</name>
<dbReference type="Pfam" id="PF06258">
    <property type="entry name" value="Mito_fiss_Elm1"/>
    <property type="match status" value="1"/>
</dbReference>
<keyword evidence="2" id="KW-1185">Reference proteome</keyword>
<evidence type="ECO:0000313" key="2">
    <source>
        <dbReference type="Proteomes" id="UP001229244"/>
    </source>
</evidence>
<accession>A0AAE3VLU0</accession>
<dbReference type="Proteomes" id="UP001229244">
    <property type="component" value="Unassembled WGS sequence"/>
</dbReference>
<protein>
    <submittedName>
        <fullName evidence="1">Mitochondrial fission protein ELM1</fullName>
    </submittedName>
</protein>
<organism evidence="1 2">
    <name type="scientific">Amorphus orientalis</name>
    <dbReference type="NCBI Taxonomy" id="649198"/>
    <lineage>
        <taxon>Bacteria</taxon>
        <taxon>Pseudomonadati</taxon>
        <taxon>Pseudomonadota</taxon>
        <taxon>Alphaproteobacteria</taxon>
        <taxon>Hyphomicrobiales</taxon>
        <taxon>Amorphaceae</taxon>
        <taxon>Amorphus</taxon>
    </lineage>
</organism>
<dbReference type="InterPro" id="IPR009367">
    <property type="entry name" value="Elm1-like"/>
</dbReference>
<evidence type="ECO:0000313" key="1">
    <source>
        <dbReference type="EMBL" id="MDQ0314110.1"/>
    </source>
</evidence>
<dbReference type="AlphaFoldDB" id="A0AAE3VLU0"/>
<dbReference type="EMBL" id="JAUSUL010000001">
    <property type="protein sequence ID" value="MDQ0314110.1"/>
    <property type="molecule type" value="Genomic_DNA"/>
</dbReference>
<comment type="caution">
    <text evidence="1">The sequence shown here is derived from an EMBL/GenBank/DDBJ whole genome shotgun (WGS) entry which is preliminary data.</text>
</comment>
<dbReference type="SUPFAM" id="SSF53756">
    <property type="entry name" value="UDP-Glycosyltransferase/glycogen phosphorylase"/>
    <property type="match status" value="1"/>
</dbReference>
<proteinExistence type="predicted"/>